<evidence type="ECO:0000256" key="9">
    <source>
        <dbReference type="ARBA" id="ARBA00023242"/>
    </source>
</evidence>
<keyword evidence="3" id="KW-0677">Repeat</keyword>
<name>A0A7D9M6F7_PARCT</name>
<keyword evidence="9" id="KW-0539">Nucleus</keyword>
<feature type="region of interest" description="Disordered" evidence="10">
    <location>
        <begin position="156"/>
        <end position="210"/>
    </location>
</feature>
<proteinExistence type="predicted"/>
<keyword evidence="7" id="KW-0238">DNA-binding</keyword>
<dbReference type="SUPFAM" id="SSF57667">
    <property type="entry name" value="beta-beta-alpha zinc fingers"/>
    <property type="match status" value="7"/>
</dbReference>
<feature type="compositionally biased region" description="Basic residues" evidence="10">
    <location>
        <begin position="412"/>
        <end position="429"/>
    </location>
</feature>
<gene>
    <name evidence="11" type="ORF">PACLA_8A051416</name>
</gene>
<keyword evidence="8" id="KW-0804">Transcription</keyword>
<dbReference type="GO" id="GO:0008270">
    <property type="term" value="F:zinc ion binding"/>
    <property type="evidence" value="ECO:0007669"/>
    <property type="project" value="UniProtKB-KW"/>
</dbReference>
<dbReference type="FunFam" id="3.30.160.60:FF:000145">
    <property type="entry name" value="Zinc finger protein 574"/>
    <property type="match status" value="1"/>
</dbReference>
<evidence type="ECO:0000256" key="7">
    <source>
        <dbReference type="ARBA" id="ARBA00023125"/>
    </source>
</evidence>
<feature type="compositionally biased region" description="Polar residues" evidence="10">
    <location>
        <begin position="430"/>
        <end position="441"/>
    </location>
</feature>
<dbReference type="Pfam" id="PF00096">
    <property type="entry name" value="zf-C2H2"/>
    <property type="match status" value="8"/>
</dbReference>
<evidence type="ECO:0000256" key="3">
    <source>
        <dbReference type="ARBA" id="ARBA00022737"/>
    </source>
</evidence>
<feature type="region of interest" description="Disordered" evidence="10">
    <location>
        <begin position="234"/>
        <end position="276"/>
    </location>
</feature>
<dbReference type="InterPro" id="IPR013087">
    <property type="entry name" value="Znf_C2H2_type"/>
</dbReference>
<evidence type="ECO:0000256" key="10">
    <source>
        <dbReference type="SAM" id="MobiDB-lite"/>
    </source>
</evidence>
<dbReference type="FunFam" id="3.30.160.60:FF:000176">
    <property type="entry name" value="zinc finger protein 70"/>
    <property type="match status" value="1"/>
</dbReference>
<comment type="caution">
    <text evidence="11">The sequence shown here is derived from an EMBL/GenBank/DDBJ whole genome shotgun (WGS) entry which is preliminary data.</text>
</comment>
<dbReference type="PROSITE" id="PS00028">
    <property type="entry name" value="ZINC_FINGER_C2H2_1"/>
    <property type="match status" value="10"/>
</dbReference>
<evidence type="ECO:0000256" key="1">
    <source>
        <dbReference type="ARBA" id="ARBA00004123"/>
    </source>
</evidence>
<dbReference type="FunFam" id="3.30.160.60:FF:001498">
    <property type="entry name" value="Zinc finger protein 404"/>
    <property type="match status" value="1"/>
</dbReference>
<dbReference type="EMBL" id="CACRXK020032462">
    <property type="protein sequence ID" value="CAB4043473.1"/>
    <property type="molecule type" value="Genomic_DNA"/>
</dbReference>
<evidence type="ECO:0000256" key="5">
    <source>
        <dbReference type="ARBA" id="ARBA00022833"/>
    </source>
</evidence>
<keyword evidence="5" id="KW-0862">Zinc</keyword>
<dbReference type="OrthoDB" id="8117402at2759"/>
<dbReference type="GO" id="GO:0000981">
    <property type="term" value="F:DNA-binding transcription factor activity, RNA polymerase II-specific"/>
    <property type="evidence" value="ECO:0007669"/>
    <property type="project" value="TreeGrafter"/>
</dbReference>
<feature type="compositionally biased region" description="Basic residues" evidence="10">
    <location>
        <begin position="156"/>
        <end position="168"/>
    </location>
</feature>
<feature type="region of interest" description="Disordered" evidence="10">
    <location>
        <begin position="100"/>
        <end position="130"/>
    </location>
</feature>
<keyword evidence="12" id="KW-1185">Reference proteome</keyword>
<evidence type="ECO:0000313" key="11">
    <source>
        <dbReference type="EMBL" id="CAB4043473.1"/>
    </source>
</evidence>
<comment type="subcellular location">
    <subcellularLocation>
        <location evidence="1">Nucleus</location>
    </subcellularLocation>
</comment>
<dbReference type="FunFam" id="3.30.160.60:FF:000446">
    <property type="entry name" value="Zinc finger protein"/>
    <property type="match status" value="1"/>
</dbReference>
<reference evidence="11" key="1">
    <citation type="submission" date="2020-04" db="EMBL/GenBank/DDBJ databases">
        <authorList>
            <person name="Alioto T."/>
            <person name="Alioto T."/>
            <person name="Gomez Garrido J."/>
        </authorList>
    </citation>
    <scope>NUCLEOTIDE SEQUENCE</scope>
    <source>
        <strain evidence="11">A484AB</strain>
    </source>
</reference>
<evidence type="ECO:0000256" key="2">
    <source>
        <dbReference type="ARBA" id="ARBA00022723"/>
    </source>
</evidence>
<dbReference type="PROSITE" id="PS50157">
    <property type="entry name" value="ZINC_FINGER_C2H2_2"/>
    <property type="match status" value="10"/>
</dbReference>
<dbReference type="InterPro" id="IPR036236">
    <property type="entry name" value="Znf_C2H2_sf"/>
</dbReference>
<dbReference type="Proteomes" id="UP001152795">
    <property type="component" value="Unassembled WGS sequence"/>
</dbReference>
<evidence type="ECO:0000256" key="4">
    <source>
        <dbReference type="ARBA" id="ARBA00022771"/>
    </source>
</evidence>
<sequence>MASKEETMPFPDSTKNSFSCDECEKVLPNMIRLKYHKQTHANPESVTCNICKKVFAFQASLVRHQSVHTGVRPHKCPVCTMAFTQSSHVKRHMKLVHNIENSNSAKTGNKQNPKKGFGKMGKNRSSGNKQNLKNALRKTGIEYECDVCGSSFKKAKTLKDHKRKHTRRDNKSADKENPISGKSEVTLFHNKKRQKMSTTSVECKKSSDNYKDQVKVNRESATCEISEKSEKESVSENFVPDNGKKRRTNINLGNGNSSVNPSPKLANANRQVPAKPKVRPNQCDICFKTFKQKSYVKDHKRTHTGEKPFSCECGKSYAFKHRLMSHLESGKCPIQQVERSDEGPKKVQRRLGEKKITKSRETKTFQCQFCSKEFKTKGHVDMHERVHTGHRPYQCELCGKSFKQSSHVLIHKRGVHSKGSRVKSKRILKSTKSMGIPTSESPQKRRSSVEGNSVRTKNLGSSAADSPQKRKTSSANKVYKCEFCLKTFKQENQLLLHKRMHKLKSGPFDCQTCGKSFKIRNNLYRHELVHTGEKPYLCEICGKSCSQKSNLKSHVTRVHRAIHLGTKYGELGSEVVSSSSQIHGVQT</sequence>
<feature type="compositionally biased region" description="Polar residues" evidence="10">
    <location>
        <begin position="449"/>
        <end position="465"/>
    </location>
</feature>
<feature type="compositionally biased region" description="Polar residues" evidence="10">
    <location>
        <begin position="100"/>
        <end position="111"/>
    </location>
</feature>
<dbReference type="Gene3D" id="3.30.160.60">
    <property type="entry name" value="Classic Zinc Finger"/>
    <property type="match status" value="10"/>
</dbReference>
<dbReference type="GO" id="GO:0005634">
    <property type="term" value="C:nucleus"/>
    <property type="evidence" value="ECO:0007669"/>
    <property type="project" value="UniProtKB-SubCell"/>
</dbReference>
<feature type="compositionally biased region" description="Polar residues" evidence="10">
    <location>
        <begin position="249"/>
        <end position="261"/>
    </location>
</feature>
<keyword evidence="4" id="KW-0863">Zinc-finger</keyword>
<keyword evidence="2" id="KW-0479">Metal-binding</keyword>
<dbReference type="FunFam" id="3.30.160.60:FF:000130">
    <property type="entry name" value="Spalt-like transcription factor 4"/>
    <property type="match status" value="1"/>
</dbReference>
<accession>A0A7D9M6F7</accession>
<dbReference type="PANTHER" id="PTHR24394">
    <property type="entry name" value="ZINC FINGER PROTEIN"/>
    <property type="match status" value="1"/>
</dbReference>
<evidence type="ECO:0000256" key="6">
    <source>
        <dbReference type="ARBA" id="ARBA00023015"/>
    </source>
</evidence>
<protein>
    <submittedName>
        <fullName evidence="11">Zinc finger 883-like isoform X1</fullName>
    </submittedName>
</protein>
<keyword evidence="6" id="KW-0805">Transcription regulation</keyword>
<dbReference type="FunFam" id="3.30.160.60:FF:000045">
    <property type="entry name" value="ZFP69 zinc finger protein B"/>
    <property type="match status" value="1"/>
</dbReference>
<organism evidence="11 12">
    <name type="scientific">Paramuricea clavata</name>
    <name type="common">Red gorgonian</name>
    <name type="synonym">Violescent sea-whip</name>
    <dbReference type="NCBI Taxonomy" id="317549"/>
    <lineage>
        <taxon>Eukaryota</taxon>
        <taxon>Metazoa</taxon>
        <taxon>Cnidaria</taxon>
        <taxon>Anthozoa</taxon>
        <taxon>Octocorallia</taxon>
        <taxon>Malacalcyonacea</taxon>
        <taxon>Plexauridae</taxon>
        <taxon>Paramuricea</taxon>
    </lineage>
</organism>
<dbReference type="FunFam" id="3.30.160.60:FF:000624">
    <property type="entry name" value="zinc finger protein 697"/>
    <property type="match status" value="1"/>
</dbReference>
<feature type="non-terminal residue" evidence="11">
    <location>
        <position position="587"/>
    </location>
</feature>
<dbReference type="AlphaFoldDB" id="A0A7D9M6F7"/>
<dbReference type="PANTHER" id="PTHR24394:SF48">
    <property type="entry name" value="ZINC FINGER PROTEIN 771"/>
    <property type="match status" value="1"/>
</dbReference>
<dbReference type="SMART" id="SM00355">
    <property type="entry name" value="ZnF_C2H2"/>
    <property type="match status" value="10"/>
</dbReference>
<dbReference type="GO" id="GO:0003677">
    <property type="term" value="F:DNA binding"/>
    <property type="evidence" value="ECO:0007669"/>
    <property type="project" value="UniProtKB-KW"/>
</dbReference>
<evidence type="ECO:0000256" key="8">
    <source>
        <dbReference type="ARBA" id="ARBA00023163"/>
    </source>
</evidence>
<evidence type="ECO:0000313" key="12">
    <source>
        <dbReference type="Proteomes" id="UP001152795"/>
    </source>
</evidence>
<feature type="region of interest" description="Disordered" evidence="10">
    <location>
        <begin position="412"/>
        <end position="471"/>
    </location>
</feature>